<evidence type="ECO:0000313" key="13">
    <source>
        <dbReference type="EMBL" id="KJF17154.1"/>
    </source>
</evidence>
<keyword evidence="4" id="KW-1278">Translocase</keyword>
<dbReference type="EMBL" id="JXYS01000062">
    <property type="protein sequence ID" value="KJF17154.1"/>
    <property type="molecule type" value="Genomic_DNA"/>
</dbReference>
<accession>A0A0D8HH25</accession>
<evidence type="ECO:0000256" key="8">
    <source>
        <dbReference type="ARBA" id="ARBA00023136"/>
    </source>
</evidence>
<dbReference type="GO" id="GO:0008137">
    <property type="term" value="F:NADH dehydrogenase (ubiquinone) activity"/>
    <property type="evidence" value="ECO:0007669"/>
    <property type="project" value="InterPro"/>
</dbReference>
<evidence type="ECO:0000256" key="9">
    <source>
        <dbReference type="RuleBase" id="RU000320"/>
    </source>
</evidence>
<dbReference type="GO" id="GO:0042773">
    <property type="term" value="P:ATP synthesis coupled electron transport"/>
    <property type="evidence" value="ECO:0007669"/>
    <property type="project" value="InterPro"/>
</dbReference>
<evidence type="ECO:0000256" key="1">
    <source>
        <dbReference type="ARBA" id="ARBA00004651"/>
    </source>
</evidence>
<comment type="caution">
    <text evidence="13">The sequence shown here is derived from an EMBL/GenBank/DDBJ whole genome shotgun (WGS) entry which is preliminary data.</text>
</comment>
<feature type="transmembrane region" description="Helical" evidence="10">
    <location>
        <begin position="453"/>
        <end position="473"/>
    </location>
</feature>
<feature type="domain" description="NADH:ubiquinone oxidoreductase chain 4 N-terminal" evidence="12">
    <location>
        <begin position="12"/>
        <end position="100"/>
    </location>
</feature>
<evidence type="ECO:0000256" key="5">
    <source>
        <dbReference type="ARBA" id="ARBA00022989"/>
    </source>
</evidence>
<dbReference type="Pfam" id="PF01059">
    <property type="entry name" value="Oxidored_q5_N"/>
    <property type="match status" value="1"/>
</dbReference>
<evidence type="ECO:0000256" key="4">
    <source>
        <dbReference type="ARBA" id="ARBA00022967"/>
    </source>
</evidence>
<dbReference type="Proteomes" id="UP000032360">
    <property type="component" value="Unassembled WGS sequence"/>
</dbReference>
<feature type="domain" description="NADH:quinone oxidoreductase/Mrp antiporter transmembrane" evidence="11">
    <location>
        <begin position="126"/>
        <end position="422"/>
    </location>
</feature>
<evidence type="ECO:0000256" key="7">
    <source>
        <dbReference type="ARBA" id="ARBA00023027"/>
    </source>
</evidence>
<dbReference type="EC" id="1.6.99.5" evidence="13"/>
<feature type="transmembrane region" description="Helical" evidence="10">
    <location>
        <begin position="160"/>
        <end position="182"/>
    </location>
</feature>
<protein>
    <submittedName>
        <fullName evidence="13">NADH-quinone oxidoreductase subunit M</fullName>
        <ecNumber evidence="13">1.6.99.5</ecNumber>
    </submittedName>
</protein>
<sequence>MNASDLLGLIVLLPILVSVALYFFGWNGATQKMEVVSVLAIGVASVVIYLDSRHGKLLQFHNLLSGDALTAILLGLTCVVSTMAILASREYLERHPGDQTKLVQSNKGYAMAMQIFIAAMTLAVVSDNLGLTWVGIEATTISTAFLVAHKATTKASEAAWKYVIICSFGITIAFFGTVILYFSAINSGMSPANALVIHDLVKNASHMRNNATTLGLGLLLIGYATKVGLFPFHTWLADAHSQAPAPVSALMSGVLLSVAGGVLLRISEISRLSIGHKVFSDVLMTMGVATIVIAAMLLVRQKDYKRLYAYSSLENMGLIAVGIAVGSKIAIYGLIIQIVGHGISKGIVFITTGHIYDELGDTSIDSLRSLSHRSPILATFAIIGTVGILGFPPFLLFGGETSIAFGLIRSHDIIALIIVAGALLIAAISIYRHGIAMLFGPVGPGQDTRPFSIKTRATLMLFGASLLSLLLGIDGPNVTTIARAGANAIGVSL</sequence>
<feature type="transmembrane region" description="Helical" evidence="10">
    <location>
        <begin position="413"/>
        <end position="432"/>
    </location>
</feature>
<dbReference type="Pfam" id="PF00361">
    <property type="entry name" value="Proton_antipo_M"/>
    <property type="match status" value="1"/>
</dbReference>
<feature type="transmembrane region" description="Helical" evidence="10">
    <location>
        <begin position="131"/>
        <end position="148"/>
    </location>
</feature>
<feature type="transmembrane region" description="Helical" evidence="10">
    <location>
        <begin position="108"/>
        <end position="125"/>
    </location>
</feature>
<dbReference type="STRING" id="1280514.AXFE_19630"/>
<dbReference type="InterPro" id="IPR001750">
    <property type="entry name" value="ND/Mrp_TM"/>
</dbReference>
<evidence type="ECO:0000259" key="12">
    <source>
        <dbReference type="Pfam" id="PF01059"/>
    </source>
</evidence>
<dbReference type="GO" id="GO:0016491">
    <property type="term" value="F:oxidoreductase activity"/>
    <property type="evidence" value="ECO:0007669"/>
    <property type="project" value="UniProtKB-KW"/>
</dbReference>
<dbReference type="RefSeq" id="WP_052605616.1">
    <property type="nucleotide sequence ID" value="NZ_JXYS01000062.1"/>
</dbReference>
<feature type="transmembrane region" description="Helical" evidence="10">
    <location>
        <begin position="6"/>
        <end position="26"/>
    </location>
</feature>
<comment type="subcellular location">
    <subcellularLocation>
        <location evidence="1">Cell membrane</location>
        <topology evidence="1">Multi-pass membrane protein</topology>
    </subcellularLocation>
    <subcellularLocation>
        <location evidence="9">Membrane</location>
        <topology evidence="9">Multi-pass membrane protein</topology>
    </subcellularLocation>
</comment>
<keyword evidence="8 10" id="KW-0472">Membrane</keyword>
<reference evidence="13 14" key="1">
    <citation type="submission" date="2015-01" db="EMBL/GenBank/DDBJ databases">
        <title>Draft genome of the acidophilic iron oxidizer Acidithrix ferrooxidans strain Py-F3.</title>
        <authorList>
            <person name="Poehlein A."/>
            <person name="Eisen S."/>
            <person name="Schloemann M."/>
            <person name="Johnson B.D."/>
            <person name="Daniel R."/>
            <person name="Muehling M."/>
        </authorList>
    </citation>
    <scope>NUCLEOTIDE SEQUENCE [LARGE SCALE GENOMIC DNA]</scope>
    <source>
        <strain evidence="13 14">Py-F3</strain>
    </source>
</reference>
<organism evidence="13 14">
    <name type="scientific">Acidithrix ferrooxidans</name>
    <dbReference type="NCBI Taxonomy" id="1280514"/>
    <lineage>
        <taxon>Bacteria</taxon>
        <taxon>Bacillati</taxon>
        <taxon>Actinomycetota</taxon>
        <taxon>Acidimicrobiia</taxon>
        <taxon>Acidimicrobiales</taxon>
        <taxon>Acidimicrobiaceae</taxon>
        <taxon>Acidithrix</taxon>
    </lineage>
</organism>
<evidence type="ECO:0000313" key="14">
    <source>
        <dbReference type="Proteomes" id="UP000032360"/>
    </source>
</evidence>
<feature type="transmembrane region" description="Helical" evidence="10">
    <location>
        <begin position="33"/>
        <end position="50"/>
    </location>
</feature>
<keyword evidence="5 10" id="KW-1133">Transmembrane helix</keyword>
<dbReference type="InterPro" id="IPR003918">
    <property type="entry name" value="NADH_UbQ_OxRdtase"/>
</dbReference>
<keyword evidence="6 13" id="KW-0560">Oxidoreductase</keyword>
<dbReference type="InterPro" id="IPR052175">
    <property type="entry name" value="ComplexI-like_HydComp"/>
</dbReference>
<evidence type="ECO:0000256" key="10">
    <source>
        <dbReference type="SAM" id="Phobius"/>
    </source>
</evidence>
<evidence type="ECO:0000259" key="11">
    <source>
        <dbReference type="Pfam" id="PF00361"/>
    </source>
</evidence>
<keyword evidence="14" id="KW-1185">Reference proteome</keyword>
<dbReference type="PANTHER" id="PTHR42682">
    <property type="entry name" value="HYDROGENASE-4 COMPONENT F"/>
    <property type="match status" value="1"/>
</dbReference>
<feature type="transmembrane region" description="Helical" evidence="10">
    <location>
        <begin position="376"/>
        <end position="398"/>
    </location>
</feature>
<keyword evidence="2" id="KW-1003">Cell membrane</keyword>
<evidence type="ECO:0000256" key="6">
    <source>
        <dbReference type="ARBA" id="ARBA00023002"/>
    </source>
</evidence>
<proteinExistence type="predicted"/>
<dbReference type="GO" id="GO:0005886">
    <property type="term" value="C:plasma membrane"/>
    <property type="evidence" value="ECO:0007669"/>
    <property type="project" value="UniProtKB-SubCell"/>
</dbReference>
<evidence type="ECO:0000256" key="3">
    <source>
        <dbReference type="ARBA" id="ARBA00022692"/>
    </source>
</evidence>
<dbReference type="AlphaFoldDB" id="A0A0D8HH25"/>
<keyword evidence="7" id="KW-0520">NAD</keyword>
<dbReference type="InterPro" id="IPR000260">
    <property type="entry name" value="NADH4_N"/>
</dbReference>
<feature type="transmembrane region" description="Helical" evidence="10">
    <location>
        <begin position="318"/>
        <end position="339"/>
    </location>
</feature>
<dbReference type="OrthoDB" id="9768329at2"/>
<feature type="transmembrane region" description="Helical" evidence="10">
    <location>
        <begin position="70"/>
        <end position="87"/>
    </location>
</feature>
<feature type="transmembrane region" description="Helical" evidence="10">
    <location>
        <begin position="245"/>
        <end position="266"/>
    </location>
</feature>
<dbReference type="PRINTS" id="PR01437">
    <property type="entry name" value="NUOXDRDTASE4"/>
</dbReference>
<feature type="transmembrane region" description="Helical" evidence="10">
    <location>
        <begin position="278"/>
        <end position="298"/>
    </location>
</feature>
<name>A0A0D8HH25_9ACTN</name>
<gene>
    <name evidence="13" type="primary">nuoM2</name>
    <name evidence="13" type="ORF">AXFE_19630</name>
</gene>
<keyword evidence="3 9" id="KW-0812">Transmembrane</keyword>
<dbReference type="PATRIC" id="fig|1280514.3.peg.2584"/>
<dbReference type="PANTHER" id="PTHR42682:SF5">
    <property type="entry name" value="HYDROGENASE-4 COMPONENT F"/>
    <property type="match status" value="1"/>
</dbReference>
<evidence type="ECO:0000256" key="2">
    <source>
        <dbReference type="ARBA" id="ARBA00022475"/>
    </source>
</evidence>